<evidence type="ECO:0000256" key="2">
    <source>
        <dbReference type="ARBA" id="ARBA00022797"/>
    </source>
</evidence>
<sequence>MEPFVWKISESDILDMQARIRAARWPEQIPGVEGWSKGIPVDDARKWADELATFDWRGLQAELNGFPQSTTKIDGDAIHFVHVRSMHENPVAILLLHGWPGTVVELLDLIEPLTNPESGKQAFDVVIPSHPGTGLSGPVSCPGWGVPRTARAYARLMSELGYDSYFVQGGDHGAVLAPHMGRVDPAHVRGIHVNAATLGFMPMGDVDGDTHATLTNLEKRRMESIADFLRDGNGYNVIQTTRPQTIGYGLEDSPVAQLTWIIDKVHAWTHSDSTFADEHYRNRHLANVLIYWLTRTATSAADVIYSGYGELFADPQSSFSNSGVPTGVVVFAEDPSIRQFAEASNTIVHWTDVETGGHFAALEQPELLIDDFRTFVSATT</sequence>
<accession>A0A173LPS6</accession>
<keyword evidence="3 5" id="KW-0378">Hydrolase</keyword>
<dbReference type="InterPro" id="IPR029058">
    <property type="entry name" value="AB_hydrolase_fold"/>
</dbReference>
<keyword evidence="2" id="KW-0058">Aromatic hydrocarbons catabolism</keyword>
<comment type="similarity">
    <text evidence="1">Belongs to the peptidase S33 family.</text>
</comment>
<dbReference type="AlphaFoldDB" id="A0A173LPS6"/>
<dbReference type="Pfam" id="PF06441">
    <property type="entry name" value="EHN"/>
    <property type="match status" value="1"/>
</dbReference>
<evidence type="ECO:0000256" key="1">
    <source>
        <dbReference type="ARBA" id="ARBA00010088"/>
    </source>
</evidence>
<proteinExistence type="inferred from homology"/>
<feature type="domain" description="Epoxide hydrolase N-terminal" evidence="4">
    <location>
        <begin position="1"/>
        <end position="105"/>
    </location>
</feature>
<dbReference type="Proteomes" id="UP000186104">
    <property type="component" value="Chromosome"/>
</dbReference>
<dbReference type="PANTHER" id="PTHR21661">
    <property type="entry name" value="EPOXIDE HYDROLASE 1-RELATED"/>
    <property type="match status" value="1"/>
</dbReference>
<evidence type="ECO:0000256" key="3">
    <source>
        <dbReference type="ARBA" id="ARBA00022801"/>
    </source>
</evidence>
<dbReference type="InterPro" id="IPR016292">
    <property type="entry name" value="Epoxide_hydrolase"/>
</dbReference>
<dbReference type="PANTHER" id="PTHR21661:SF35">
    <property type="entry name" value="EPOXIDE HYDROLASE"/>
    <property type="match status" value="1"/>
</dbReference>
<dbReference type="OrthoDB" id="4654311at2"/>
<organism evidence="5 6">
    <name type="scientific">Dietzia timorensis</name>
    <dbReference type="NCBI Taxonomy" id="499555"/>
    <lineage>
        <taxon>Bacteria</taxon>
        <taxon>Bacillati</taxon>
        <taxon>Actinomycetota</taxon>
        <taxon>Actinomycetes</taxon>
        <taxon>Mycobacteriales</taxon>
        <taxon>Dietziaceae</taxon>
        <taxon>Dietzia</taxon>
    </lineage>
</organism>
<dbReference type="InterPro" id="IPR000639">
    <property type="entry name" value="Epox_hydrolase-like"/>
</dbReference>
<dbReference type="EMBL" id="CP015961">
    <property type="protein sequence ID" value="ANI93668.1"/>
    <property type="molecule type" value="Genomic_DNA"/>
</dbReference>
<dbReference type="SUPFAM" id="SSF53474">
    <property type="entry name" value="alpha/beta-Hydrolases"/>
    <property type="match status" value="1"/>
</dbReference>
<dbReference type="InterPro" id="IPR010497">
    <property type="entry name" value="Epoxide_hydro_N"/>
</dbReference>
<evidence type="ECO:0000313" key="6">
    <source>
        <dbReference type="Proteomes" id="UP000186104"/>
    </source>
</evidence>
<dbReference type="Gene3D" id="3.40.50.1820">
    <property type="entry name" value="alpha/beta hydrolase"/>
    <property type="match status" value="1"/>
</dbReference>
<gene>
    <name evidence="5" type="ORF">BJL86_2908</name>
</gene>
<dbReference type="PRINTS" id="PR00412">
    <property type="entry name" value="EPOXHYDRLASE"/>
</dbReference>
<dbReference type="PIRSF" id="PIRSF001112">
    <property type="entry name" value="Epoxide_hydrolase"/>
    <property type="match status" value="1"/>
</dbReference>
<dbReference type="STRING" id="499555.BJL86_2908"/>
<name>A0A173LPS6_9ACTN</name>
<evidence type="ECO:0000259" key="4">
    <source>
        <dbReference type="Pfam" id="PF06441"/>
    </source>
</evidence>
<protein>
    <submittedName>
        <fullName evidence="5">Putative epoxide hydrolase</fullName>
    </submittedName>
</protein>
<evidence type="ECO:0000313" key="5">
    <source>
        <dbReference type="EMBL" id="ANI93668.1"/>
    </source>
</evidence>
<reference evidence="5 6" key="1">
    <citation type="submission" date="2016-06" db="EMBL/GenBank/DDBJ databases">
        <title>Complete genome sequence of a saline-alkali tolerant type strain Dietzia timorensis ID05-A0528T.</title>
        <authorList>
            <person name="Wu X."/>
        </authorList>
    </citation>
    <scope>NUCLEOTIDE SEQUENCE [LARGE SCALE GENOMIC DNA]</scope>
    <source>
        <strain evidence="5 6">ID05-A0528</strain>
    </source>
</reference>
<dbReference type="GO" id="GO:0004301">
    <property type="term" value="F:epoxide hydrolase activity"/>
    <property type="evidence" value="ECO:0007669"/>
    <property type="project" value="TreeGrafter"/>
</dbReference>
<keyword evidence="6" id="KW-1185">Reference proteome</keyword>
<dbReference type="RefSeq" id="WP_067474144.1">
    <property type="nucleotide sequence ID" value="NZ_CP015961.1"/>
</dbReference>
<dbReference type="KEGG" id="dtm:BJL86_2908"/>
<dbReference type="GO" id="GO:0097176">
    <property type="term" value="P:epoxide metabolic process"/>
    <property type="evidence" value="ECO:0007669"/>
    <property type="project" value="TreeGrafter"/>
</dbReference>